<reference evidence="2 3" key="1">
    <citation type="submission" date="2023-09" db="EMBL/GenBank/DDBJ databases">
        <title>Multi-omics analysis of a traditional fermented food reveals byproduct-associated fungal strains for waste-to-food upcycling.</title>
        <authorList>
            <consortium name="Lawrence Berkeley National Laboratory"/>
            <person name="Rekdal V.M."/>
            <person name="Villalobos-Escobedo J.M."/>
            <person name="Rodriguez-Valeron N."/>
            <person name="Garcia M.O."/>
            <person name="Vasquez D.P."/>
            <person name="Damayanti I."/>
            <person name="Sorensen P.M."/>
            <person name="Baidoo E.E."/>
            <person name="De Carvalho A.C."/>
            <person name="Riley R."/>
            <person name="Lipzen A."/>
            <person name="He G."/>
            <person name="Yan M."/>
            <person name="Haridas S."/>
            <person name="Daum C."/>
            <person name="Yoshinaga Y."/>
            <person name="Ng V."/>
            <person name="Grigoriev I.V."/>
            <person name="Munk R."/>
            <person name="Nuraida L."/>
            <person name="Wijaya C.H."/>
            <person name="Morales P.-C."/>
            <person name="Keasling J.D."/>
        </authorList>
    </citation>
    <scope>NUCLEOTIDE SEQUENCE [LARGE SCALE GENOMIC DNA]</scope>
    <source>
        <strain evidence="2 3">FGSC 2613</strain>
    </source>
</reference>
<comment type="caution">
    <text evidence="2">The sequence shown here is derived from an EMBL/GenBank/DDBJ whole genome shotgun (WGS) entry which is preliminary data.</text>
</comment>
<dbReference type="PANTHER" id="PTHR33112">
    <property type="entry name" value="DOMAIN PROTEIN, PUTATIVE-RELATED"/>
    <property type="match status" value="1"/>
</dbReference>
<keyword evidence="3" id="KW-1185">Reference proteome</keyword>
<sequence>MELIVGADIPFIKPGKQRSRVRRFFLDRGRLSTAYRRIVAKMPFPLMRDGSLNLCERCKRIDLDGIFNSPVLFEDFQHSKMVLTLGILDKDSPCALCPFFYSMGRPSVTGKTTDIYCLGRCNLHELIKKLIKSRWLWETITSVVWTVDPESRTLDWEGHGVRSLYQRISTRPQLLMIPQSTKSFLLPEASQETLKGLPVHETSVNYPLLRYWIKRCEGHLDCSYLSTDYTNSRTRPVTRGIDCISRRIVDLQPGGKYIALSYVWGNNPLPENNSSRVLPANAPKVIEDAMVVVKKLGQRYLWVDQYCIDQHDDQDKHAQIKNMDRIYEGSHATIVAFSGVDSSSGLPGVSSTPRIPQLRFTSSKVTLLGFTPFLTRQTLEASVWMKRGWTFQEALVSRRLLIFTQEQVYFLCSRGWSVESCAPTRRMIGENMDDELYKWISQTGFESILHVAKASMNLISPLTRLPVRGSAFEVRLEIRHLVDLVGEFTRRQLSFQSDALDAVRGLLSRVPVLTYWGIPVYKTSENSKDVSDFDPTEANAIFFRCLFWMPDDRGKDAEYLGRREGFPSWSWLGWRLPVTWVIFPHLYFHCAYDCVTVKVEDADGTLLSISDLVELFGAEVERSRMLSERTTYLWLEGLVLTLGFQPFGNRHGGDTCFCCNQALGWSDYPCLMNGSCALSERDSLFVEVSFRLNVKGSEEIWRTTLAKKGSCLWIYFSYYEHHLFLILDERDDAAYCVGTLCLQDDTEDKNLLGKLKAKVPHEYRKVRIG</sequence>
<dbReference type="Proteomes" id="UP001451303">
    <property type="component" value="Unassembled WGS sequence"/>
</dbReference>
<organism evidence="2 3">
    <name type="scientific">Neurospora intermedia</name>
    <dbReference type="NCBI Taxonomy" id="5142"/>
    <lineage>
        <taxon>Eukaryota</taxon>
        <taxon>Fungi</taxon>
        <taxon>Dikarya</taxon>
        <taxon>Ascomycota</taxon>
        <taxon>Pezizomycotina</taxon>
        <taxon>Sordariomycetes</taxon>
        <taxon>Sordariomycetidae</taxon>
        <taxon>Sordariales</taxon>
        <taxon>Sordariaceae</taxon>
        <taxon>Neurospora</taxon>
    </lineage>
</organism>
<evidence type="ECO:0000313" key="2">
    <source>
        <dbReference type="EMBL" id="KAL0465258.1"/>
    </source>
</evidence>
<dbReference type="PANTHER" id="PTHR33112:SF12">
    <property type="entry name" value="HETEROKARYON INCOMPATIBILITY DOMAIN-CONTAINING PROTEIN"/>
    <property type="match status" value="1"/>
</dbReference>
<dbReference type="EMBL" id="JAVLET010000018">
    <property type="protein sequence ID" value="KAL0465258.1"/>
    <property type="molecule type" value="Genomic_DNA"/>
</dbReference>
<evidence type="ECO:0000313" key="3">
    <source>
        <dbReference type="Proteomes" id="UP001451303"/>
    </source>
</evidence>
<dbReference type="InterPro" id="IPR010730">
    <property type="entry name" value="HET"/>
</dbReference>
<name>A0ABR3D089_NEUIN</name>
<protein>
    <submittedName>
        <fullName evidence="2">HET domain-containing protein</fullName>
    </submittedName>
</protein>
<accession>A0ABR3D089</accession>
<feature type="domain" description="Heterokaryon incompatibility" evidence="1">
    <location>
        <begin position="257"/>
        <end position="393"/>
    </location>
</feature>
<gene>
    <name evidence="2" type="ORF">QR685DRAFT_144873</name>
</gene>
<evidence type="ECO:0000259" key="1">
    <source>
        <dbReference type="Pfam" id="PF06985"/>
    </source>
</evidence>
<proteinExistence type="predicted"/>
<dbReference type="Pfam" id="PF06985">
    <property type="entry name" value="HET"/>
    <property type="match status" value="1"/>
</dbReference>